<evidence type="ECO:0000313" key="2">
    <source>
        <dbReference type="Proteomes" id="UP000494245"/>
    </source>
</evidence>
<accession>A0A6V8LRE8</accession>
<sequence length="129" mass="14371">MPLVLVSVIGPREHQEKRDLMEAVHLALVEAFGIPAHDHNIRIQHFAPDEWLVPPGKGERYTLVEVKAFEGRSPEAKGRLYAAVVERLGKLGVPAGDVFVHVAEEPRHNWGIRGGQRADQVDLGYEVKV</sequence>
<proteinExistence type="predicted"/>
<dbReference type="SUPFAM" id="SSF55331">
    <property type="entry name" value="Tautomerase/MIF"/>
    <property type="match status" value="1"/>
</dbReference>
<gene>
    <name evidence="1" type="ORF">NNJEOMEG_02915</name>
</gene>
<organism evidence="1 2">
    <name type="scientific">Fundidesulfovibrio magnetotacticus</name>
    <dbReference type="NCBI Taxonomy" id="2730080"/>
    <lineage>
        <taxon>Bacteria</taxon>
        <taxon>Pseudomonadati</taxon>
        <taxon>Thermodesulfobacteriota</taxon>
        <taxon>Desulfovibrionia</taxon>
        <taxon>Desulfovibrionales</taxon>
        <taxon>Desulfovibrionaceae</taxon>
        <taxon>Fundidesulfovibrio</taxon>
    </lineage>
</organism>
<keyword evidence="2" id="KW-1185">Reference proteome</keyword>
<protein>
    <recommendedName>
        <fullName evidence="3">Tautomerase enzyme</fullName>
    </recommendedName>
</protein>
<dbReference type="InterPro" id="IPR014347">
    <property type="entry name" value="Tautomerase/MIF_sf"/>
</dbReference>
<dbReference type="EMBL" id="BLTE01000014">
    <property type="protein sequence ID" value="GFK95062.1"/>
    <property type="molecule type" value="Genomic_DNA"/>
</dbReference>
<dbReference type="Gene3D" id="3.30.429.10">
    <property type="entry name" value="Macrophage Migration Inhibitory Factor"/>
    <property type="match status" value="1"/>
</dbReference>
<dbReference type="InterPro" id="IPR037479">
    <property type="entry name" value="Tauto_MSAD"/>
</dbReference>
<reference evidence="1 2" key="2">
    <citation type="submission" date="2020-05" db="EMBL/GenBank/DDBJ databases">
        <title>Draft genome sequence of Desulfovibrio sp. strainFSS-1.</title>
        <authorList>
            <person name="Shimoshige H."/>
            <person name="Kobayashi H."/>
            <person name="Maekawa T."/>
        </authorList>
    </citation>
    <scope>NUCLEOTIDE SEQUENCE [LARGE SCALE GENOMIC DNA]</scope>
    <source>
        <strain evidence="1 2">SIID29052-01</strain>
    </source>
</reference>
<dbReference type="Proteomes" id="UP000494245">
    <property type="component" value="Unassembled WGS sequence"/>
</dbReference>
<dbReference type="AlphaFoldDB" id="A0A6V8LRE8"/>
<evidence type="ECO:0008006" key="3">
    <source>
        <dbReference type="Google" id="ProtNLM"/>
    </source>
</evidence>
<evidence type="ECO:0000313" key="1">
    <source>
        <dbReference type="EMBL" id="GFK95062.1"/>
    </source>
</evidence>
<comment type="caution">
    <text evidence="1">The sequence shown here is derived from an EMBL/GenBank/DDBJ whole genome shotgun (WGS) entry which is preliminary data.</text>
</comment>
<name>A0A6V8LRE8_9BACT</name>
<dbReference type="PANTHER" id="PTHR38460:SF1">
    <property type="entry name" value="TAUTOMERASE YOLI-RELATED"/>
    <property type="match status" value="1"/>
</dbReference>
<reference evidence="1 2" key="1">
    <citation type="submission" date="2020-04" db="EMBL/GenBank/DDBJ databases">
        <authorList>
            <consortium name="Desulfovibrio sp. FSS-1 genome sequencing consortium"/>
            <person name="Shimoshige H."/>
            <person name="Kobayashi H."/>
            <person name="Maekawa T."/>
        </authorList>
    </citation>
    <scope>NUCLEOTIDE SEQUENCE [LARGE SCALE GENOMIC DNA]</scope>
    <source>
        <strain evidence="1 2">SIID29052-01</strain>
    </source>
</reference>
<dbReference type="Pfam" id="PF14552">
    <property type="entry name" value="Tautomerase_2"/>
    <property type="match status" value="1"/>
</dbReference>
<dbReference type="PANTHER" id="PTHR38460">
    <property type="entry name" value="TAUTOMERASE YOLI-RELATED"/>
    <property type="match status" value="1"/>
</dbReference>
<dbReference type="RefSeq" id="WP_173085749.1">
    <property type="nucleotide sequence ID" value="NZ_BLTE01000014.1"/>
</dbReference>